<dbReference type="Pfam" id="PF03106">
    <property type="entry name" value="WRKY"/>
    <property type="match status" value="1"/>
</dbReference>
<keyword evidence="2" id="KW-0805">Transcription regulation</keyword>
<organism evidence="7 8">
    <name type="scientific">Genlisea aurea</name>
    <dbReference type="NCBI Taxonomy" id="192259"/>
    <lineage>
        <taxon>Eukaryota</taxon>
        <taxon>Viridiplantae</taxon>
        <taxon>Streptophyta</taxon>
        <taxon>Embryophyta</taxon>
        <taxon>Tracheophyta</taxon>
        <taxon>Spermatophyta</taxon>
        <taxon>Magnoliopsida</taxon>
        <taxon>eudicotyledons</taxon>
        <taxon>Gunneridae</taxon>
        <taxon>Pentapetalae</taxon>
        <taxon>asterids</taxon>
        <taxon>lamiids</taxon>
        <taxon>Lamiales</taxon>
        <taxon>Lentibulariaceae</taxon>
        <taxon>Genlisea</taxon>
    </lineage>
</organism>
<evidence type="ECO:0000256" key="3">
    <source>
        <dbReference type="ARBA" id="ARBA00023125"/>
    </source>
</evidence>
<sequence length="168" mass="19160">MESEGNDEPLFIFFMHGHGARGVYKRSEEKCCSKYSLRVKKGWVGEDGYKWRKYGQKSIKNSPNPRSYYRCRNGRCSAKKQVERAAEEDGDEETYVVTYEGFHLHHFGRFVEEEEDDDPLGVKRFQRPNDDEAMVLPSSSRGGLLEDVVPLVVRNPTAVGESPSSCVS</sequence>
<keyword evidence="4" id="KW-0804">Transcription</keyword>
<proteinExistence type="predicted"/>
<reference evidence="7 8" key="1">
    <citation type="journal article" date="2013" name="BMC Genomics">
        <title>The miniature genome of a carnivorous plant Genlisea aurea contains a low number of genes and short non-coding sequences.</title>
        <authorList>
            <person name="Leushkin E.V."/>
            <person name="Sutormin R.A."/>
            <person name="Nabieva E.R."/>
            <person name="Penin A.A."/>
            <person name="Kondrashov A.S."/>
            <person name="Logacheva M.D."/>
        </authorList>
    </citation>
    <scope>NUCLEOTIDE SEQUENCE [LARGE SCALE GENOMIC DNA]</scope>
</reference>
<protein>
    <recommendedName>
        <fullName evidence="6">WRKY domain-containing protein</fullName>
    </recommendedName>
</protein>
<dbReference type="PANTHER" id="PTHR31221:SF42">
    <property type="entry name" value="WRKY TRANSCRIPTION FACTOR 49-RELATED"/>
    <property type="match status" value="1"/>
</dbReference>
<feature type="domain" description="WRKY" evidence="6">
    <location>
        <begin position="46"/>
        <end position="108"/>
    </location>
</feature>
<evidence type="ECO:0000256" key="5">
    <source>
        <dbReference type="ARBA" id="ARBA00023242"/>
    </source>
</evidence>
<dbReference type="GO" id="GO:0043565">
    <property type="term" value="F:sequence-specific DNA binding"/>
    <property type="evidence" value="ECO:0007669"/>
    <property type="project" value="InterPro"/>
</dbReference>
<dbReference type="SUPFAM" id="SSF118290">
    <property type="entry name" value="WRKY DNA-binding domain"/>
    <property type="match status" value="1"/>
</dbReference>
<dbReference type="GO" id="GO:0003700">
    <property type="term" value="F:DNA-binding transcription factor activity"/>
    <property type="evidence" value="ECO:0007669"/>
    <property type="project" value="InterPro"/>
</dbReference>
<evidence type="ECO:0000313" key="7">
    <source>
        <dbReference type="EMBL" id="EPS60069.1"/>
    </source>
</evidence>
<dbReference type="AlphaFoldDB" id="S8C094"/>
<keyword evidence="8" id="KW-1185">Reference proteome</keyword>
<comment type="caution">
    <text evidence="7">The sequence shown here is derived from an EMBL/GenBank/DDBJ whole genome shotgun (WGS) entry which is preliminary data.</text>
</comment>
<dbReference type="SMART" id="SM00774">
    <property type="entry name" value="WRKY"/>
    <property type="match status" value="1"/>
</dbReference>
<evidence type="ECO:0000259" key="6">
    <source>
        <dbReference type="PROSITE" id="PS50811"/>
    </source>
</evidence>
<dbReference type="OrthoDB" id="652816at2759"/>
<evidence type="ECO:0000256" key="4">
    <source>
        <dbReference type="ARBA" id="ARBA00023163"/>
    </source>
</evidence>
<dbReference type="InterPro" id="IPR003657">
    <property type="entry name" value="WRKY_dom"/>
</dbReference>
<comment type="subcellular location">
    <subcellularLocation>
        <location evidence="1">Nucleus</location>
    </subcellularLocation>
</comment>
<dbReference type="GO" id="GO:0005634">
    <property type="term" value="C:nucleus"/>
    <property type="evidence" value="ECO:0007669"/>
    <property type="project" value="UniProtKB-SubCell"/>
</dbReference>
<dbReference type="PROSITE" id="PS50811">
    <property type="entry name" value="WRKY"/>
    <property type="match status" value="1"/>
</dbReference>
<dbReference type="PANTHER" id="PTHR31221">
    <property type="entry name" value="WRKY TRANSCRIPTION FACTOR PROTEIN 1-RELATED"/>
    <property type="match status" value="1"/>
</dbReference>
<dbReference type="InterPro" id="IPR044810">
    <property type="entry name" value="WRKY_plant"/>
</dbReference>
<keyword evidence="3" id="KW-0238">DNA-binding</keyword>
<name>S8C094_9LAMI</name>
<dbReference type="Proteomes" id="UP000015453">
    <property type="component" value="Unassembled WGS sequence"/>
</dbReference>
<evidence type="ECO:0000256" key="1">
    <source>
        <dbReference type="ARBA" id="ARBA00004123"/>
    </source>
</evidence>
<dbReference type="EMBL" id="AUSU01007853">
    <property type="protein sequence ID" value="EPS60069.1"/>
    <property type="molecule type" value="Genomic_DNA"/>
</dbReference>
<keyword evidence="5" id="KW-0539">Nucleus</keyword>
<dbReference type="Gene3D" id="2.20.25.80">
    <property type="entry name" value="WRKY domain"/>
    <property type="match status" value="1"/>
</dbReference>
<evidence type="ECO:0000313" key="8">
    <source>
        <dbReference type="Proteomes" id="UP000015453"/>
    </source>
</evidence>
<gene>
    <name evidence="7" type="ORF">M569_14736</name>
</gene>
<dbReference type="InterPro" id="IPR036576">
    <property type="entry name" value="WRKY_dom_sf"/>
</dbReference>
<accession>S8C094</accession>
<evidence type="ECO:0000256" key="2">
    <source>
        <dbReference type="ARBA" id="ARBA00023015"/>
    </source>
</evidence>